<comment type="caution">
    <text evidence="1">The sequence shown here is derived from an EMBL/GenBank/DDBJ whole genome shotgun (WGS) entry which is preliminary data.</text>
</comment>
<dbReference type="PANTHER" id="PTHR13887">
    <property type="entry name" value="GLUTATHIONE S-TRANSFERASE KAPPA"/>
    <property type="match status" value="1"/>
</dbReference>
<keyword evidence="2" id="KW-1185">Reference proteome</keyword>
<dbReference type="PANTHER" id="PTHR13887:SF51">
    <property type="entry name" value="DSBA FAMILY PROTEIN"/>
    <property type="match status" value="1"/>
</dbReference>
<proteinExistence type="predicted"/>
<evidence type="ECO:0000313" key="2">
    <source>
        <dbReference type="Proteomes" id="UP001606305"/>
    </source>
</evidence>
<protein>
    <submittedName>
        <fullName evidence="1">DsbA family protein</fullName>
    </submittedName>
</protein>
<gene>
    <name evidence="1" type="ORF">ACG00X_22010</name>
</gene>
<reference evidence="1 2" key="1">
    <citation type="submission" date="2024-09" db="EMBL/GenBank/DDBJ databases">
        <title>Novel species of the genus Pelomonas and Roseateles isolated from streams.</title>
        <authorList>
            <person name="Lu H."/>
        </authorList>
    </citation>
    <scope>NUCLEOTIDE SEQUENCE [LARGE SCALE GENOMIC DNA]</scope>
    <source>
        <strain evidence="1 2">BYS96W</strain>
    </source>
</reference>
<name>A0ABW7GC42_9BURK</name>
<dbReference type="CDD" id="cd03025">
    <property type="entry name" value="DsbA_FrnE_like"/>
    <property type="match status" value="1"/>
</dbReference>
<dbReference type="Proteomes" id="UP001606305">
    <property type="component" value="Unassembled WGS sequence"/>
</dbReference>
<dbReference type="Gene3D" id="3.40.30.10">
    <property type="entry name" value="Glutaredoxin"/>
    <property type="match status" value="1"/>
</dbReference>
<dbReference type="RefSeq" id="WP_394491598.1">
    <property type="nucleotide sequence ID" value="NZ_JBIGIA010000024.1"/>
</dbReference>
<accession>A0ABW7GC42</accession>
<evidence type="ECO:0000313" key="1">
    <source>
        <dbReference type="EMBL" id="MFG6459517.1"/>
    </source>
</evidence>
<sequence>MSELHYLHDPLCGWCWAAAPLIQAARELLPVRAHGGGLFMDDGRRTMGAEWRAYVLPHDQRIAQLSGQPFGAAYQNGLLNDTTAWLDSEPPIAAVLAADRLAGRGLDLLASIQRAHYVDGRQVAQADVLRDLAQALGLDGEAFARELAACSGDTTRAHVADTRALMRRLGGRGFPTLALAQGEPWQLIDVGPFLGRVDDWRRWLQAQLAG</sequence>
<dbReference type="EMBL" id="JBIGIA010000024">
    <property type="protein sequence ID" value="MFG6459517.1"/>
    <property type="molecule type" value="Genomic_DNA"/>
</dbReference>
<organism evidence="1 2">
    <name type="scientific">Pelomonas nitida</name>
    <dbReference type="NCBI Taxonomy" id="3299027"/>
    <lineage>
        <taxon>Bacteria</taxon>
        <taxon>Pseudomonadati</taxon>
        <taxon>Pseudomonadota</taxon>
        <taxon>Betaproteobacteria</taxon>
        <taxon>Burkholderiales</taxon>
        <taxon>Sphaerotilaceae</taxon>
        <taxon>Roseateles</taxon>
    </lineage>
</organism>
<dbReference type="SUPFAM" id="SSF52833">
    <property type="entry name" value="Thioredoxin-like"/>
    <property type="match status" value="1"/>
</dbReference>
<dbReference type="InterPro" id="IPR036249">
    <property type="entry name" value="Thioredoxin-like_sf"/>
</dbReference>